<gene>
    <name evidence="1" type="ORF">K3169_15875</name>
</gene>
<dbReference type="RefSeq" id="WP_217385009.1">
    <property type="nucleotide sequence ID" value="NZ_CP081201.1"/>
</dbReference>
<evidence type="ECO:0000313" key="2">
    <source>
        <dbReference type="Proteomes" id="UP001063228"/>
    </source>
</evidence>
<name>A0ABY6F7L3_9PSED</name>
<sequence>MTRTNAERGNIVLSRQVSIFCWHVIGEVARATQRPELLPLLQRADVKEAIDAHDIAVHLFCEPSRLAAARRLLDIACGLGLLQQLPDPGAQGAKRCSYSLTELGRDALQRKEVFVPEYACWRLWASDDTLLECPVLLVEPFEEPRATQDVRSKEHPTHEKIPAWLNQALRKTITPLGNKEALRIELLEKNLQPQKTKATLVATWDVDHSGLQLHGNLDGTPIDTPSSAPPLTAQAVWQGLLQSAGLVDDWDDQALALKRSFDTSSDAERNSLRADLRVPAPQLAKLGRFDDLRIARVALTPGSHDDAQRWAQWRLLEHVNHYASSERFKTWTTQAYEPFLSFELSAPRRKDLAEQTWQQRENSRATTLWHLVAAEDWGL</sequence>
<accession>A0ABY6F7L3</accession>
<reference evidence="1" key="1">
    <citation type="submission" date="2021-08" db="EMBL/GenBank/DDBJ databases">
        <title>Complete genome sequence of Pseudomonas phytophila.</title>
        <authorList>
            <person name="Weir B.S."/>
            <person name="Templeton M.D."/>
            <person name="Arshed S."/>
            <person name="Andersen M.T."/>
            <person name="Jayaraman J."/>
        </authorList>
    </citation>
    <scope>NUCLEOTIDE SEQUENCE</scope>
    <source>
        <strain evidence="1">ICMP 23753</strain>
    </source>
</reference>
<dbReference type="EMBL" id="CP081201">
    <property type="protein sequence ID" value="UXZ93868.1"/>
    <property type="molecule type" value="Genomic_DNA"/>
</dbReference>
<keyword evidence="2" id="KW-1185">Reference proteome</keyword>
<dbReference type="Proteomes" id="UP001063228">
    <property type="component" value="Chromosome"/>
</dbReference>
<proteinExistence type="predicted"/>
<protein>
    <submittedName>
        <fullName evidence="1">Uncharacterized protein</fullName>
    </submittedName>
</protein>
<organism evidence="1 2">
    <name type="scientific">Pseudomonas phytophila</name>
    <dbReference type="NCBI Taxonomy" id="2867264"/>
    <lineage>
        <taxon>Bacteria</taxon>
        <taxon>Pseudomonadati</taxon>
        <taxon>Pseudomonadota</taxon>
        <taxon>Gammaproteobacteria</taxon>
        <taxon>Pseudomonadales</taxon>
        <taxon>Pseudomonadaceae</taxon>
        <taxon>Pseudomonas</taxon>
    </lineage>
</organism>
<evidence type="ECO:0000313" key="1">
    <source>
        <dbReference type="EMBL" id="UXZ93868.1"/>
    </source>
</evidence>